<feature type="region of interest" description="Disordered" evidence="1">
    <location>
        <begin position="1"/>
        <end position="29"/>
    </location>
</feature>
<reference evidence="2 3" key="1">
    <citation type="journal article" date="2015" name="Environ. Microbiol.">
        <title>Metagenome sequence of Elaphomyces granulatus from sporocarp tissue reveals Ascomycota ectomycorrhizal fingerprints of genome expansion and a Proteobacteria-rich microbiome.</title>
        <authorList>
            <person name="Quandt C.A."/>
            <person name="Kohler A."/>
            <person name="Hesse C.N."/>
            <person name="Sharpton T.J."/>
            <person name="Martin F."/>
            <person name="Spatafora J.W."/>
        </authorList>
    </citation>
    <scope>NUCLEOTIDE SEQUENCE [LARGE SCALE GENOMIC DNA]</scope>
    <source>
        <strain evidence="2 3">OSC145934</strain>
    </source>
</reference>
<evidence type="ECO:0000256" key="1">
    <source>
        <dbReference type="SAM" id="MobiDB-lite"/>
    </source>
</evidence>
<dbReference type="EMBL" id="NPHW01004744">
    <property type="protein sequence ID" value="OXV07556.1"/>
    <property type="molecule type" value="Genomic_DNA"/>
</dbReference>
<name>A0A232LTW9_9EURO</name>
<organism evidence="2 3">
    <name type="scientific">Elaphomyces granulatus</name>
    <dbReference type="NCBI Taxonomy" id="519963"/>
    <lineage>
        <taxon>Eukaryota</taxon>
        <taxon>Fungi</taxon>
        <taxon>Dikarya</taxon>
        <taxon>Ascomycota</taxon>
        <taxon>Pezizomycotina</taxon>
        <taxon>Eurotiomycetes</taxon>
        <taxon>Eurotiomycetidae</taxon>
        <taxon>Eurotiales</taxon>
        <taxon>Elaphomycetaceae</taxon>
        <taxon>Elaphomyces</taxon>
    </lineage>
</organism>
<proteinExistence type="predicted"/>
<keyword evidence="3" id="KW-1185">Reference proteome</keyword>
<gene>
    <name evidence="2" type="ORF">Egran_04678</name>
</gene>
<dbReference type="Proteomes" id="UP000243515">
    <property type="component" value="Unassembled WGS sequence"/>
</dbReference>
<evidence type="ECO:0000313" key="2">
    <source>
        <dbReference type="EMBL" id="OXV07556.1"/>
    </source>
</evidence>
<dbReference type="OrthoDB" id="5368934at2759"/>
<comment type="caution">
    <text evidence="2">The sequence shown here is derived from an EMBL/GenBank/DDBJ whole genome shotgun (WGS) entry which is preliminary data.</text>
</comment>
<feature type="region of interest" description="Disordered" evidence="1">
    <location>
        <begin position="66"/>
        <end position="88"/>
    </location>
</feature>
<dbReference type="AlphaFoldDB" id="A0A232LTW9"/>
<accession>A0A232LTW9</accession>
<sequence length="370" mass="41597">MPTGNVGARRGSSTSGSKDSEDKLSSNSRASLGNSLFHFRKPRKACSQGKIFSGSRKGHSIISSALKSETKRSSSTESTLQSHTTQELGTSSKPLQFFRGGVAWEYIGRDKDELNFDLFWPIKKGAFSGTDMLDVEELAPLCSFRGLRSLKITGMMQSYQRYIWQAAWLNLGLEELELEMALEPCIRRGFCGDWPFIKGDWMPRAKAGGPPIYHGQYGNGTIHRSIGVGEYLDTAAIGVAKTNAALLGPTRNRLSISKLSLSGFVVDADPFELWFDHRCLRLIHFKNDCVDAGFYLPSEMRHVEIKFPADIKEEAIWAYRFSPKEDLRLIEMKGGEKVAEWDYRKSKKKMRTLLKEAGREKCKRWGEKAG</sequence>
<protein>
    <submittedName>
        <fullName evidence="2">Uncharacterized protein</fullName>
    </submittedName>
</protein>
<evidence type="ECO:0000313" key="3">
    <source>
        <dbReference type="Proteomes" id="UP000243515"/>
    </source>
</evidence>